<name>A0AAD4X8V8_9MAGN</name>
<evidence type="ECO:0000313" key="1">
    <source>
        <dbReference type="EMBL" id="KAI3865710.1"/>
    </source>
</evidence>
<reference evidence="1" key="1">
    <citation type="submission" date="2022-04" db="EMBL/GenBank/DDBJ databases">
        <title>A functionally conserved STORR gene fusion in Papaver species that diverged 16.8 million years ago.</title>
        <authorList>
            <person name="Catania T."/>
        </authorList>
    </citation>
    <scope>NUCLEOTIDE SEQUENCE</scope>
    <source>
        <strain evidence="1">S-188037</strain>
    </source>
</reference>
<gene>
    <name evidence="1" type="ORF">MKW98_016583</name>
</gene>
<protein>
    <submittedName>
        <fullName evidence="1">Uncharacterized protein</fullName>
    </submittedName>
</protein>
<sequence length="118" mass="13413">MPHVCCKEFSSSAAHSLRSLYPSFSVTFDDLFDSIFNPISSTQTLGIILIVFDQSSAPRLQRTHQLLNYGEHSWGGQTALLEKICTYSILIPWHKFTFLKFKDFCSRITSICLIGEKC</sequence>
<dbReference type="Proteomes" id="UP001202328">
    <property type="component" value="Unassembled WGS sequence"/>
</dbReference>
<proteinExistence type="predicted"/>
<comment type="caution">
    <text evidence="1">The sequence shown here is derived from an EMBL/GenBank/DDBJ whole genome shotgun (WGS) entry which is preliminary data.</text>
</comment>
<accession>A0AAD4X8V8</accession>
<organism evidence="1 2">
    <name type="scientific">Papaver atlanticum</name>
    <dbReference type="NCBI Taxonomy" id="357466"/>
    <lineage>
        <taxon>Eukaryota</taxon>
        <taxon>Viridiplantae</taxon>
        <taxon>Streptophyta</taxon>
        <taxon>Embryophyta</taxon>
        <taxon>Tracheophyta</taxon>
        <taxon>Spermatophyta</taxon>
        <taxon>Magnoliopsida</taxon>
        <taxon>Ranunculales</taxon>
        <taxon>Papaveraceae</taxon>
        <taxon>Papaveroideae</taxon>
        <taxon>Papaver</taxon>
    </lineage>
</organism>
<keyword evidence="2" id="KW-1185">Reference proteome</keyword>
<evidence type="ECO:0000313" key="2">
    <source>
        <dbReference type="Proteomes" id="UP001202328"/>
    </source>
</evidence>
<dbReference type="EMBL" id="JAJJMB010013765">
    <property type="protein sequence ID" value="KAI3865710.1"/>
    <property type="molecule type" value="Genomic_DNA"/>
</dbReference>
<dbReference type="AlphaFoldDB" id="A0AAD4X8V8"/>